<feature type="domain" description="Flavodoxin-like" evidence="4">
    <location>
        <begin position="3"/>
        <end position="145"/>
    </location>
</feature>
<dbReference type="InterPro" id="IPR029039">
    <property type="entry name" value="Flavoprotein-like_sf"/>
</dbReference>
<dbReference type="AlphaFoldDB" id="A0A1H1VSV2"/>
<dbReference type="Proteomes" id="UP000243207">
    <property type="component" value="Chromosome I"/>
</dbReference>
<dbReference type="RefSeq" id="WP_093394952.1">
    <property type="nucleotide sequence ID" value="NZ_LT629736.1"/>
</dbReference>
<proteinExistence type="predicted"/>
<dbReference type="PANTHER" id="PTHR19384">
    <property type="entry name" value="NITRIC OXIDE SYNTHASE-RELATED"/>
    <property type="match status" value="1"/>
</dbReference>
<dbReference type="Pfam" id="PF00258">
    <property type="entry name" value="Flavodoxin_1"/>
    <property type="match status" value="1"/>
</dbReference>
<dbReference type="GO" id="GO:0005829">
    <property type="term" value="C:cytosol"/>
    <property type="evidence" value="ECO:0007669"/>
    <property type="project" value="TreeGrafter"/>
</dbReference>
<keyword evidence="2" id="KW-0285">Flavoprotein</keyword>
<keyword evidence="6" id="KW-1185">Reference proteome</keyword>
<protein>
    <submittedName>
        <fullName evidence="5">MioC protein</fullName>
    </submittedName>
</protein>
<evidence type="ECO:0000256" key="3">
    <source>
        <dbReference type="ARBA" id="ARBA00022643"/>
    </source>
</evidence>
<dbReference type="EMBL" id="LT629736">
    <property type="protein sequence ID" value="SDS87530.1"/>
    <property type="molecule type" value="Genomic_DNA"/>
</dbReference>
<evidence type="ECO:0000313" key="6">
    <source>
        <dbReference type="Proteomes" id="UP000243207"/>
    </source>
</evidence>
<dbReference type="InterPro" id="IPR008254">
    <property type="entry name" value="Flavodoxin/NO_synth"/>
</dbReference>
<dbReference type="GO" id="GO:0016655">
    <property type="term" value="F:oxidoreductase activity, acting on NAD(P)H, quinone or similar compound as acceptor"/>
    <property type="evidence" value="ECO:0007669"/>
    <property type="project" value="UniProtKB-ARBA"/>
</dbReference>
<dbReference type="Gene3D" id="3.40.50.360">
    <property type="match status" value="1"/>
</dbReference>
<evidence type="ECO:0000256" key="1">
    <source>
        <dbReference type="ARBA" id="ARBA00001917"/>
    </source>
</evidence>
<evidence type="ECO:0000313" key="5">
    <source>
        <dbReference type="EMBL" id="SDS87530.1"/>
    </source>
</evidence>
<accession>A0A1H1VSV2</accession>
<organism evidence="5 6">
    <name type="scientific">Halopseudomonas xinjiangensis</name>
    <dbReference type="NCBI Taxonomy" id="487184"/>
    <lineage>
        <taxon>Bacteria</taxon>
        <taxon>Pseudomonadati</taxon>
        <taxon>Pseudomonadota</taxon>
        <taxon>Gammaproteobacteria</taxon>
        <taxon>Pseudomonadales</taxon>
        <taxon>Pseudomonadaceae</taxon>
        <taxon>Halopseudomonas</taxon>
    </lineage>
</organism>
<dbReference type="SUPFAM" id="SSF52218">
    <property type="entry name" value="Flavoproteins"/>
    <property type="match status" value="1"/>
</dbReference>
<gene>
    <name evidence="5" type="ORF">SAMN05216421_2378</name>
</gene>
<dbReference type="PANTHER" id="PTHR19384:SF128">
    <property type="entry name" value="NADPH OXIDOREDUCTASE A"/>
    <property type="match status" value="1"/>
</dbReference>
<keyword evidence="3" id="KW-0288">FMN</keyword>
<name>A0A1H1VSV2_9GAMM</name>
<dbReference type="PROSITE" id="PS50902">
    <property type="entry name" value="FLAVODOXIN_LIKE"/>
    <property type="match status" value="1"/>
</dbReference>
<sequence>MKLVIISGSVYGTADLVADEAACLANAAGLQATRMKTPSVDTLLAEHADALLVCCATTGMGEIPDNLMSFHIELRDRFPLFTDVPFGVIALGDTAYGDTFCLAGEQFRDTFEELQAREARSMLRLDASETVTPETDAEPWLADFFAALRAEV</sequence>
<dbReference type="OrthoDB" id="359268at2"/>
<evidence type="ECO:0000259" key="4">
    <source>
        <dbReference type="PROSITE" id="PS50902"/>
    </source>
</evidence>
<dbReference type="STRING" id="487184.SAMN05216421_2378"/>
<dbReference type="GO" id="GO:0010181">
    <property type="term" value="F:FMN binding"/>
    <property type="evidence" value="ECO:0007669"/>
    <property type="project" value="InterPro"/>
</dbReference>
<evidence type="ECO:0000256" key="2">
    <source>
        <dbReference type="ARBA" id="ARBA00022630"/>
    </source>
</evidence>
<dbReference type="GO" id="GO:0050660">
    <property type="term" value="F:flavin adenine dinucleotide binding"/>
    <property type="evidence" value="ECO:0007669"/>
    <property type="project" value="TreeGrafter"/>
</dbReference>
<reference evidence="6" key="1">
    <citation type="submission" date="2016-10" db="EMBL/GenBank/DDBJ databases">
        <authorList>
            <person name="Varghese N."/>
            <person name="Submissions S."/>
        </authorList>
    </citation>
    <scope>NUCLEOTIDE SEQUENCE [LARGE SCALE GENOMIC DNA]</scope>
    <source>
        <strain evidence="6">NRRL B-51270</strain>
    </source>
</reference>
<comment type="cofactor">
    <cofactor evidence="1">
        <name>FMN</name>
        <dbReference type="ChEBI" id="CHEBI:58210"/>
    </cofactor>
</comment>